<dbReference type="HAMAP" id="MF_01984">
    <property type="entry name" value="ubiX_pad"/>
    <property type="match status" value="1"/>
</dbReference>
<gene>
    <name evidence="5" type="primary">ubiX</name>
    <name evidence="7" type="ORF">GCM10023143_11430</name>
</gene>
<evidence type="ECO:0000313" key="7">
    <source>
        <dbReference type="EMBL" id="GAA4305878.1"/>
    </source>
</evidence>
<evidence type="ECO:0000259" key="6">
    <source>
        <dbReference type="Pfam" id="PF02441"/>
    </source>
</evidence>
<dbReference type="Proteomes" id="UP001501207">
    <property type="component" value="Unassembled WGS sequence"/>
</dbReference>
<feature type="binding site" evidence="5">
    <location>
        <position position="163"/>
    </location>
    <ligand>
        <name>dimethylallyl phosphate</name>
        <dbReference type="ChEBI" id="CHEBI:88052"/>
    </ligand>
</feature>
<sequence>MSKHSTPHPTPKRRIIIGISGATGIIYGIRLLQVLREIGVETHLVVTKPGEMTRSYETELSSEELKKLADFNYGVQDMGAAISSGSFKTMGMIVAPCSVKTLSEIANGATGNLLTRAADVVLKERRKLVLLVRESPLHAGHLKSMLAVTENGGIIAPPVPAFYNKPQSVGDIVDYTVGRTLDLFDLEMPGMFRWKEEGEAGD</sequence>
<keyword evidence="2 5" id="KW-0285">Flavoprotein</keyword>
<comment type="caution">
    <text evidence="5">Lacks conserved residue(s) required for the propagation of feature annotation.</text>
</comment>
<feature type="domain" description="Flavoprotein" evidence="6">
    <location>
        <begin position="14"/>
        <end position="183"/>
    </location>
</feature>
<keyword evidence="4 5" id="KW-0808">Transferase</keyword>
<comment type="catalytic activity">
    <reaction evidence="5">
        <text>dimethylallyl phosphate + FMNH2 = prenylated FMNH2 + phosphate</text>
        <dbReference type="Rhea" id="RHEA:37743"/>
        <dbReference type="ChEBI" id="CHEBI:43474"/>
        <dbReference type="ChEBI" id="CHEBI:57618"/>
        <dbReference type="ChEBI" id="CHEBI:87467"/>
        <dbReference type="ChEBI" id="CHEBI:88052"/>
        <dbReference type="EC" id="2.5.1.129"/>
    </reaction>
</comment>
<evidence type="ECO:0000256" key="3">
    <source>
        <dbReference type="ARBA" id="ARBA00022643"/>
    </source>
</evidence>
<feature type="binding site" evidence="5">
    <location>
        <position position="179"/>
    </location>
    <ligand>
        <name>dimethylallyl phosphate</name>
        <dbReference type="ChEBI" id="CHEBI:88052"/>
    </ligand>
</feature>
<dbReference type="RefSeq" id="WP_344976853.1">
    <property type="nucleotide sequence ID" value="NZ_BAABFN010000002.1"/>
</dbReference>
<accession>A0ABP8FKG3</accession>
<evidence type="ECO:0000313" key="8">
    <source>
        <dbReference type="Proteomes" id="UP001501207"/>
    </source>
</evidence>
<evidence type="ECO:0000256" key="2">
    <source>
        <dbReference type="ARBA" id="ARBA00022630"/>
    </source>
</evidence>
<dbReference type="NCBIfam" id="NF004685">
    <property type="entry name" value="PRK06029.1"/>
    <property type="match status" value="1"/>
</dbReference>
<feature type="binding site" evidence="5">
    <location>
        <begin position="98"/>
        <end position="101"/>
    </location>
    <ligand>
        <name>FMN</name>
        <dbReference type="ChEBI" id="CHEBI:58210"/>
    </ligand>
</feature>
<comment type="similarity">
    <text evidence="5">Belongs to the UbiX/PAD1 family.</text>
</comment>
<keyword evidence="8" id="KW-1185">Reference proteome</keyword>
<proteinExistence type="inferred from homology"/>
<feature type="binding site" evidence="5">
    <location>
        <position position="47"/>
    </location>
    <ligand>
        <name>FMN</name>
        <dbReference type="ChEBI" id="CHEBI:58210"/>
    </ligand>
</feature>
<keyword evidence="3 5" id="KW-0288">FMN</keyword>
<dbReference type="InterPro" id="IPR003382">
    <property type="entry name" value="Flavoprotein"/>
</dbReference>
<feature type="binding site" evidence="5">
    <location>
        <position position="133"/>
    </location>
    <ligand>
        <name>FMN</name>
        <dbReference type="ChEBI" id="CHEBI:58210"/>
    </ligand>
</feature>
<dbReference type="PANTHER" id="PTHR43374">
    <property type="entry name" value="FLAVIN PRENYLTRANSFERASE"/>
    <property type="match status" value="1"/>
</dbReference>
<organism evidence="7 8">
    <name type="scientific">Compostibacter hankyongensis</name>
    <dbReference type="NCBI Taxonomy" id="1007089"/>
    <lineage>
        <taxon>Bacteria</taxon>
        <taxon>Pseudomonadati</taxon>
        <taxon>Bacteroidota</taxon>
        <taxon>Chitinophagia</taxon>
        <taxon>Chitinophagales</taxon>
        <taxon>Chitinophagaceae</taxon>
        <taxon>Compostibacter</taxon>
    </lineage>
</organism>
<dbReference type="PANTHER" id="PTHR43374:SF1">
    <property type="entry name" value="FLAVIN PRENYLTRANSFERASE PAD1, MITOCHONDRIAL"/>
    <property type="match status" value="1"/>
</dbReference>
<protein>
    <recommendedName>
        <fullName evidence="5">Flavin prenyltransferase UbiX</fullName>
        <ecNumber evidence="5">2.5.1.129</ecNumber>
    </recommendedName>
</protein>
<dbReference type="InterPro" id="IPR036551">
    <property type="entry name" value="Flavin_trans-like"/>
</dbReference>
<comment type="caution">
    <text evidence="7">The sequence shown here is derived from an EMBL/GenBank/DDBJ whole genome shotgun (WGS) entry which is preliminary data.</text>
</comment>
<dbReference type="SUPFAM" id="SSF52507">
    <property type="entry name" value="Homo-oligomeric flavin-containing Cys decarboxylases, HFCD"/>
    <property type="match status" value="1"/>
</dbReference>
<evidence type="ECO:0000256" key="4">
    <source>
        <dbReference type="ARBA" id="ARBA00022679"/>
    </source>
</evidence>
<keyword evidence="1 5" id="KW-0637">Prenyltransferase</keyword>
<name>A0ABP8FKG3_9BACT</name>
<evidence type="ECO:0000256" key="1">
    <source>
        <dbReference type="ARBA" id="ARBA00022602"/>
    </source>
</evidence>
<dbReference type="EMBL" id="BAABFN010000002">
    <property type="protein sequence ID" value="GAA4305878.1"/>
    <property type="molecule type" value="Genomic_DNA"/>
</dbReference>
<dbReference type="NCBIfam" id="TIGR00421">
    <property type="entry name" value="ubiX_pad"/>
    <property type="match status" value="1"/>
</dbReference>
<dbReference type="Pfam" id="PF02441">
    <property type="entry name" value="Flavoprotein"/>
    <property type="match status" value="1"/>
</dbReference>
<feature type="binding site" evidence="5">
    <location>
        <begin position="21"/>
        <end position="23"/>
    </location>
    <ligand>
        <name>FMN</name>
        <dbReference type="ChEBI" id="CHEBI:58210"/>
    </ligand>
</feature>
<dbReference type="Gene3D" id="3.40.50.1950">
    <property type="entry name" value="Flavin prenyltransferase-like"/>
    <property type="match status" value="1"/>
</dbReference>
<evidence type="ECO:0000256" key="5">
    <source>
        <dbReference type="HAMAP-Rule" id="MF_01984"/>
    </source>
</evidence>
<comment type="function">
    <text evidence="5">Flavin prenyltransferase that catalyzes the synthesis of the prenylated FMN cofactor (prenyl-FMN) for 4-hydroxy-3-polyprenylbenzoic acid decarboxylase UbiD. The prenyltransferase is metal-independent and links a dimethylallyl moiety from dimethylallyl monophosphate (DMAP) to the flavin N5 and C6 atoms of FMN.</text>
</comment>
<dbReference type="InterPro" id="IPR004507">
    <property type="entry name" value="UbiX-like"/>
</dbReference>
<reference evidence="8" key="1">
    <citation type="journal article" date="2019" name="Int. J. Syst. Evol. Microbiol.">
        <title>The Global Catalogue of Microorganisms (GCM) 10K type strain sequencing project: providing services to taxonomists for standard genome sequencing and annotation.</title>
        <authorList>
            <consortium name="The Broad Institute Genomics Platform"/>
            <consortium name="The Broad Institute Genome Sequencing Center for Infectious Disease"/>
            <person name="Wu L."/>
            <person name="Ma J."/>
        </authorList>
    </citation>
    <scope>NUCLEOTIDE SEQUENCE [LARGE SCALE GENOMIC DNA]</scope>
    <source>
        <strain evidence="8">JCM 17664</strain>
    </source>
</reference>
<dbReference type="EC" id="2.5.1.129" evidence="5"/>